<evidence type="ECO:0000313" key="5">
    <source>
        <dbReference type="EMBL" id="SUP61472.1"/>
    </source>
</evidence>
<dbReference type="GO" id="GO:0051075">
    <property type="term" value="F:S-adenosylmethionine:tRNA ribosyltransferase-isomerase activity"/>
    <property type="evidence" value="ECO:0007669"/>
    <property type="project" value="TreeGrafter"/>
</dbReference>
<dbReference type="InterPro" id="IPR003699">
    <property type="entry name" value="QueA"/>
</dbReference>
<dbReference type="PANTHER" id="PTHR30307">
    <property type="entry name" value="S-ADENOSYLMETHIONINE:TRNA RIBOSYLTRANSFERASE-ISOMERASE"/>
    <property type="match status" value="1"/>
</dbReference>
<evidence type="ECO:0000256" key="4">
    <source>
        <dbReference type="ARBA" id="ARBA00022785"/>
    </source>
</evidence>
<proteinExistence type="predicted"/>
<dbReference type="Proteomes" id="UP000254621">
    <property type="component" value="Unassembled WGS sequence"/>
</dbReference>
<evidence type="ECO:0000256" key="3">
    <source>
        <dbReference type="ARBA" id="ARBA00022691"/>
    </source>
</evidence>
<name>A0A380PAA9_WEIVI</name>
<keyword evidence="1" id="KW-0963">Cytoplasm</keyword>
<dbReference type="PANTHER" id="PTHR30307:SF0">
    <property type="entry name" value="S-ADENOSYLMETHIONINE:TRNA RIBOSYLTRANSFERASE-ISOMERASE"/>
    <property type="match status" value="1"/>
</dbReference>
<sequence length="148" mass="16632">MDDQERYQTVYSKVNGSAAAPTAGLHWTPELLKKVEEKGVKIVELTLHVGLGTFRPVEEENLDDHKMHSEFYQLSQEAADTLNEVHANGGRIVATGTTSIRTLETIGTKFDGKLEADSSWTDILFDQDISGLLWMHLLQISIYLSQLW</sequence>
<dbReference type="EC" id="5.-.-.-" evidence="5"/>
<dbReference type="EMBL" id="UHIV01000007">
    <property type="protein sequence ID" value="SUP61472.1"/>
    <property type="molecule type" value="Genomic_DNA"/>
</dbReference>
<dbReference type="Pfam" id="PF02547">
    <property type="entry name" value="Queuosine_synth"/>
    <property type="match status" value="1"/>
</dbReference>
<reference evidence="5 6" key="1">
    <citation type="submission" date="2018-06" db="EMBL/GenBank/DDBJ databases">
        <authorList>
            <consortium name="Pathogen Informatics"/>
            <person name="Doyle S."/>
        </authorList>
    </citation>
    <scope>NUCLEOTIDE SEQUENCE [LARGE SCALE GENOMIC DNA]</scope>
    <source>
        <strain evidence="5 6">NCTC13645</strain>
    </source>
</reference>
<keyword evidence="3" id="KW-0949">S-adenosyl-L-methionine</keyword>
<evidence type="ECO:0000313" key="6">
    <source>
        <dbReference type="Proteomes" id="UP000254621"/>
    </source>
</evidence>
<dbReference type="InterPro" id="IPR042118">
    <property type="entry name" value="QueA_dom1"/>
</dbReference>
<dbReference type="STRING" id="1629.IV50_GL001220"/>
<dbReference type="Gene3D" id="3.40.1780.10">
    <property type="entry name" value="QueA-like"/>
    <property type="match status" value="1"/>
</dbReference>
<accession>A0A380PAA9</accession>
<evidence type="ECO:0000256" key="2">
    <source>
        <dbReference type="ARBA" id="ARBA00022679"/>
    </source>
</evidence>
<dbReference type="AlphaFoldDB" id="A0A380PAA9"/>
<dbReference type="GO" id="GO:0008616">
    <property type="term" value="P:tRNA queuosine(34) biosynthetic process"/>
    <property type="evidence" value="ECO:0007669"/>
    <property type="project" value="UniProtKB-KW"/>
</dbReference>
<organism evidence="5 6">
    <name type="scientific">Weissella viridescens</name>
    <name type="common">Lactobacillus viridescens</name>
    <dbReference type="NCBI Taxonomy" id="1629"/>
    <lineage>
        <taxon>Bacteria</taxon>
        <taxon>Bacillati</taxon>
        <taxon>Bacillota</taxon>
        <taxon>Bacilli</taxon>
        <taxon>Lactobacillales</taxon>
        <taxon>Lactobacillaceae</taxon>
        <taxon>Weissella</taxon>
    </lineage>
</organism>
<protein>
    <submittedName>
        <fullName evidence="5">S-adenosylmethionine:tRNA ribosyltransferase-isomerase</fullName>
        <ecNumber evidence="5">5.-.-.-</ecNumber>
    </submittedName>
</protein>
<keyword evidence="4" id="KW-0671">Queuosine biosynthesis</keyword>
<evidence type="ECO:0000256" key="1">
    <source>
        <dbReference type="ARBA" id="ARBA00022490"/>
    </source>
</evidence>
<dbReference type="SUPFAM" id="SSF111337">
    <property type="entry name" value="QueA-like"/>
    <property type="match status" value="1"/>
</dbReference>
<keyword evidence="2 5" id="KW-0808">Transferase</keyword>
<gene>
    <name evidence="5" type="primary">queA_2</name>
    <name evidence="5" type="ORF">NCTC13645_02629</name>
</gene>
<keyword evidence="5" id="KW-0413">Isomerase</keyword>
<dbReference type="InterPro" id="IPR036100">
    <property type="entry name" value="QueA_sf"/>
</dbReference>